<proteinExistence type="predicted"/>
<protein>
    <submittedName>
        <fullName evidence="1">Uncharacterized protein</fullName>
    </submittedName>
</protein>
<comment type="caution">
    <text evidence="1">The sequence shown here is derived from an EMBL/GenBank/DDBJ whole genome shotgun (WGS) entry which is preliminary data.</text>
</comment>
<accession>A0A8S9XSY6</accession>
<dbReference type="EMBL" id="WIXP02000005">
    <property type="protein sequence ID" value="KAF6210725.1"/>
    <property type="molecule type" value="Genomic_DNA"/>
</dbReference>
<gene>
    <name evidence="1" type="ORF">GE061_013834</name>
</gene>
<organism evidence="1 2">
    <name type="scientific">Apolygus lucorum</name>
    <name type="common">Small green plant bug</name>
    <name type="synonym">Lygocoris lucorum</name>
    <dbReference type="NCBI Taxonomy" id="248454"/>
    <lineage>
        <taxon>Eukaryota</taxon>
        <taxon>Metazoa</taxon>
        <taxon>Ecdysozoa</taxon>
        <taxon>Arthropoda</taxon>
        <taxon>Hexapoda</taxon>
        <taxon>Insecta</taxon>
        <taxon>Pterygota</taxon>
        <taxon>Neoptera</taxon>
        <taxon>Paraneoptera</taxon>
        <taxon>Hemiptera</taxon>
        <taxon>Heteroptera</taxon>
        <taxon>Panheteroptera</taxon>
        <taxon>Cimicomorpha</taxon>
        <taxon>Miridae</taxon>
        <taxon>Mirini</taxon>
        <taxon>Apolygus</taxon>
    </lineage>
</organism>
<dbReference type="Proteomes" id="UP000466442">
    <property type="component" value="Linkage Group LG5"/>
</dbReference>
<sequence>MSGANAIFYRDGLPQPRSHFRGNAGQLFGSASNVLSQWGAKRTYTAVMPKPPATLSGIDHLTDPNLNKVSTCNNINNVEDEILILFPSL</sequence>
<dbReference type="AlphaFoldDB" id="A0A8S9XSY6"/>
<reference evidence="1" key="1">
    <citation type="journal article" date="2021" name="Mol. Ecol. Resour.">
        <title>Apolygus lucorum genome provides insights into omnivorousness and mesophyll feeding.</title>
        <authorList>
            <person name="Liu Y."/>
            <person name="Liu H."/>
            <person name="Wang H."/>
            <person name="Huang T."/>
            <person name="Liu B."/>
            <person name="Yang B."/>
            <person name="Yin L."/>
            <person name="Li B."/>
            <person name="Zhang Y."/>
            <person name="Zhang S."/>
            <person name="Jiang F."/>
            <person name="Zhang X."/>
            <person name="Ren Y."/>
            <person name="Wang B."/>
            <person name="Wang S."/>
            <person name="Lu Y."/>
            <person name="Wu K."/>
            <person name="Fan W."/>
            <person name="Wang G."/>
        </authorList>
    </citation>
    <scope>NUCLEOTIDE SEQUENCE</scope>
    <source>
        <strain evidence="1">12Hb</strain>
    </source>
</reference>
<evidence type="ECO:0000313" key="2">
    <source>
        <dbReference type="Proteomes" id="UP000466442"/>
    </source>
</evidence>
<keyword evidence="2" id="KW-1185">Reference proteome</keyword>
<evidence type="ECO:0000313" key="1">
    <source>
        <dbReference type="EMBL" id="KAF6210725.1"/>
    </source>
</evidence>
<name>A0A8S9XSY6_APOLU</name>